<dbReference type="AlphaFoldDB" id="A0A6J6R559"/>
<organism evidence="1">
    <name type="scientific">freshwater metagenome</name>
    <dbReference type="NCBI Taxonomy" id="449393"/>
    <lineage>
        <taxon>unclassified sequences</taxon>
        <taxon>metagenomes</taxon>
        <taxon>ecological metagenomes</taxon>
    </lineage>
</organism>
<accession>A0A6J6R559</accession>
<proteinExistence type="predicted"/>
<name>A0A6J6R559_9ZZZZ</name>
<gene>
    <name evidence="1" type="ORF">UFOPK2579_01847</name>
</gene>
<reference evidence="1" key="1">
    <citation type="submission" date="2020-05" db="EMBL/GenBank/DDBJ databases">
        <authorList>
            <person name="Chiriac C."/>
            <person name="Salcher M."/>
            <person name="Ghai R."/>
            <person name="Kavagutti S V."/>
        </authorList>
    </citation>
    <scope>NUCLEOTIDE SEQUENCE</scope>
</reference>
<sequence length="33" mass="3563">MMMSVAVFVVTQLLTDVVNALLDPRIRLGGESS</sequence>
<evidence type="ECO:0000313" key="1">
    <source>
        <dbReference type="EMBL" id="CAB4718847.1"/>
    </source>
</evidence>
<dbReference type="EMBL" id="CAEZXR010000233">
    <property type="protein sequence ID" value="CAB4718847.1"/>
    <property type="molecule type" value="Genomic_DNA"/>
</dbReference>
<protein>
    <submittedName>
        <fullName evidence="1">Unannotated protein</fullName>
    </submittedName>
</protein>